<keyword evidence="13" id="KW-0325">Glycoprotein</keyword>
<evidence type="ECO:0000313" key="18">
    <source>
        <dbReference type="EMBL" id="TDZ35128.1"/>
    </source>
</evidence>
<feature type="signal peptide" evidence="16">
    <location>
        <begin position="1"/>
        <end position="17"/>
    </location>
</feature>
<keyword evidence="14" id="KW-0449">Lipoprotein</keyword>
<organism evidence="18 19">
    <name type="scientific">Colletotrichum spinosum</name>
    <dbReference type="NCBI Taxonomy" id="1347390"/>
    <lineage>
        <taxon>Eukaryota</taxon>
        <taxon>Fungi</taxon>
        <taxon>Dikarya</taxon>
        <taxon>Ascomycota</taxon>
        <taxon>Pezizomycotina</taxon>
        <taxon>Sordariomycetes</taxon>
        <taxon>Hypocreomycetidae</taxon>
        <taxon>Glomerellales</taxon>
        <taxon>Glomerellaceae</taxon>
        <taxon>Colletotrichum</taxon>
        <taxon>Colletotrichum orbiculare species complex</taxon>
    </lineage>
</organism>
<feature type="chain" id="PRO_5020615929" evidence="16">
    <location>
        <begin position="18"/>
        <end position="95"/>
    </location>
</feature>
<keyword evidence="5" id="KW-0964">Secreted</keyword>
<keyword evidence="8 15" id="KW-0479">Metal-binding</keyword>
<evidence type="ECO:0000256" key="3">
    <source>
        <dbReference type="ARBA" id="ARBA00010031"/>
    </source>
</evidence>
<dbReference type="InterPro" id="IPR051735">
    <property type="entry name" value="CFEM_domain"/>
</dbReference>
<keyword evidence="6 15" id="KW-0349">Heme</keyword>
<feature type="binding site" description="axial binding residue" evidence="15">
    <location>
        <position position="45"/>
    </location>
    <ligand>
        <name>heme</name>
        <dbReference type="ChEBI" id="CHEBI:30413"/>
    </ligand>
    <ligandPart>
        <name>Fe</name>
        <dbReference type="ChEBI" id="CHEBI:18248"/>
    </ligandPart>
</feature>
<dbReference type="PROSITE" id="PS52012">
    <property type="entry name" value="CFEM"/>
    <property type="match status" value="1"/>
</dbReference>
<evidence type="ECO:0000256" key="7">
    <source>
        <dbReference type="ARBA" id="ARBA00022622"/>
    </source>
</evidence>
<evidence type="ECO:0000256" key="1">
    <source>
        <dbReference type="ARBA" id="ARBA00004609"/>
    </source>
</evidence>
<gene>
    <name evidence="18" type="primary">cfmB</name>
    <name evidence="18" type="ORF">C8035_v009970</name>
</gene>
<evidence type="ECO:0000256" key="8">
    <source>
        <dbReference type="ARBA" id="ARBA00022723"/>
    </source>
</evidence>
<dbReference type="Proteomes" id="UP000295083">
    <property type="component" value="Unassembled WGS sequence"/>
</dbReference>
<evidence type="ECO:0000256" key="5">
    <source>
        <dbReference type="ARBA" id="ARBA00022525"/>
    </source>
</evidence>
<feature type="domain" description="CFEM" evidence="17">
    <location>
        <begin position="1"/>
        <end position="95"/>
    </location>
</feature>
<dbReference type="InterPro" id="IPR008427">
    <property type="entry name" value="Extracellular_membr_CFEM_dom"/>
</dbReference>
<keyword evidence="19" id="KW-1185">Reference proteome</keyword>
<dbReference type="GO" id="GO:0098552">
    <property type="term" value="C:side of membrane"/>
    <property type="evidence" value="ECO:0007669"/>
    <property type="project" value="UniProtKB-KW"/>
</dbReference>
<evidence type="ECO:0000256" key="16">
    <source>
        <dbReference type="SAM" id="SignalP"/>
    </source>
</evidence>
<keyword evidence="11" id="KW-0472">Membrane</keyword>
<keyword evidence="12" id="KW-1015">Disulfide bond</keyword>
<keyword evidence="10 15" id="KW-0408">Iron</keyword>
<evidence type="ECO:0000256" key="14">
    <source>
        <dbReference type="ARBA" id="ARBA00023288"/>
    </source>
</evidence>
<dbReference type="PANTHER" id="PTHR37928">
    <property type="entry name" value="CFEM DOMAIN PROTEIN (AFU_ORTHOLOGUE AFUA_6G14090)"/>
    <property type="match status" value="1"/>
</dbReference>
<evidence type="ECO:0000259" key="17">
    <source>
        <dbReference type="PROSITE" id="PS52012"/>
    </source>
</evidence>
<comment type="caution">
    <text evidence="18">The sequence shown here is derived from an EMBL/GenBank/DDBJ whole genome shotgun (WGS) entry which is preliminary data.</text>
</comment>
<evidence type="ECO:0000256" key="2">
    <source>
        <dbReference type="ARBA" id="ARBA00004613"/>
    </source>
</evidence>
<evidence type="ECO:0000256" key="15">
    <source>
        <dbReference type="PROSITE-ProRule" id="PRU01356"/>
    </source>
</evidence>
<evidence type="ECO:0000256" key="6">
    <source>
        <dbReference type="ARBA" id="ARBA00022617"/>
    </source>
</evidence>
<dbReference type="GO" id="GO:0046872">
    <property type="term" value="F:metal ion binding"/>
    <property type="evidence" value="ECO:0007669"/>
    <property type="project" value="UniProtKB-UniRule"/>
</dbReference>
<proteinExistence type="inferred from homology"/>
<dbReference type="GO" id="GO:0005576">
    <property type="term" value="C:extracellular region"/>
    <property type="evidence" value="ECO:0007669"/>
    <property type="project" value="UniProtKB-SubCell"/>
</dbReference>
<evidence type="ECO:0000256" key="9">
    <source>
        <dbReference type="ARBA" id="ARBA00022729"/>
    </source>
</evidence>
<dbReference type="SMART" id="SM00747">
    <property type="entry name" value="CFEM"/>
    <property type="match status" value="1"/>
</dbReference>
<dbReference type="Pfam" id="PF05730">
    <property type="entry name" value="CFEM"/>
    <property type="match status" value="1"/>
</dbReference>
<keyword evidence="9 16" id="KW-0732">Signal</keyword>
<keyword evidence="7" id="KW-0336">GPI-anchor</keyword>
<evidence type="ECO:0000256" key="12">
    <source>
        <dbReference type="ARBA" id="ARBA00023157"/>
    </source>
</evidence>
<comment type="caution">
    <text evidence="15">Lacks conserved residue(s) required for the propagation of feature annotation.</text>
</comment>
<evidence type="ECO:0000256" key="10">
    <source>
        <dbReference type="ARBA" id="ARBA00023004"/>
    </source>
</evidence>
<comment type="similarity">
    <text evidence="3">Belongs to the RBT5 family.</text>
</comment>
<comment type="subcellular location">
    <subcellularLocation>
        <location evidence="1">Cell membrane</location>
        <topology evidence="1">Lipid-anchor</topology>
        <topology evidence="1">GPI-anchor</topology>
    </subcellularLocation>
    <subcellularLocation>
        <location evidence="2">Secreted</location>
    </subcellularLocation>
</comment>
<evidence type="ECO:0000256" key="11">
    <source>
        <dbReference type="ARBA" id="ARBA00023136"/>
    </source>
</evidence>
<dbReference type="GO" id="GO:0005886">
    <property type="term" value="C:plasma membrane"/>
    <property type="evidence" value="ECO:0007669"/>
    <property type="project" value="UniProtKB-SubCell"/>
</dbReference>
<dbReference type="AlphaFoldDB" id="A0A4R8Q9F2"/>
<evidence type="ECO:0000256" key="4">
    <source>
        <dbReference type="ARBA" id="ARBA00022475"/>
    </source>
</evidence>
<protein>
    <submittedName>
        <fullName evidence="18">GPI-anchored CFEM domain protein B</fullName>
    </submittedName>
</protein>
<dbReference type="PANTHER" id="PTHR37928:SF2">
    <property type="entry name" value="GPI ANCHORED CFEM DOMAIN PROTEIN (AFU_ORTHOLOGUE AFUA_6G10580)"/>
    <property type="match status" value="1"/>
</dbReference>
<evidence type="ECO:0000256" key="13">
    <source>
        <dbReference type="ARBA" id="ARBA00023180"/>
    </source>
</evidence>
<sequence length="95" mass="9739">MHFRTAAVVFAASFVTAQDISQLPDCSRACFVDNFPVSGCASQTDFACLCASSAYNTAVTSCILASGCSTEDVVASLNWATATCESVGVPIEVGA</sequence>
<accession>A0A4R8Q9F2</accession>
<name>A0A4R8Q9F2_9PEZI</name>
<dbReference type="EMBL" id="QAPG01000045">
    <property type="protein sequence ID" value="TDZ35128.1"/>
    <property type="molecule type" value="Genomic_DNA"/>
</dbReference>
<reference evidence="18 19" key="1">
    <citation type="submission" date="2018-11" db="EMBL/GenBank/DDBJ databases">
        <title>Genome sequence and assembly of Colletotrichum spinosum.</title>
        <authorList>
            <person name="Gan P."/>
            <person name="Shirasu K."/>
        </authorList>
    </citation>
    <scope>NUCLEOTIDE SEQUENCE [LARGE SCALE GENOMIC DNA]</scope>
    <source>
        <strain evidence="18 19">CBS 515.97</strain>
    </source>
</reference>
<evidence type="ECO:0000313" key="19">
    <source>
        <dbReference type="Proteomes" id="UP000295083"/>
    </source>
</evidence>
<keyword evidence="4" id="KW-1003">Cell membrane</keyword>